<accession>M0P4E2</accession>
<name>M0P4E2_9EURY</name>
<dbReference type="STRING" id="1227482.C469_02531"/>
<dbReference type="InterPro" id="IPR050834">
    <property type="entry name" value="Glycosyltransf_2"/>
</dbReference>
<dbReference type="PATRIC" id="fig|1227482.3.peg.513"/>
<evidence type="ECO:0000313" key="2">
    <source>
        <dbReference type="EMBL" id="EMA63695.1"/>
    </source>
</evidence>
<proteinExistence type="predicted"/>
<dbReference type="OrthoDB" id="46222at2157"/>
<keyword evidence="3" id="KW-1185">Reference proteome</keyword>
<organism evidence="2 3">
    <name type="scientific">Halorubrum lipolyticum DSM 21995</name>
    <dbReference type="NCBI Taxonomy" id="1227482"/>
    <lineage>
        <taxon>Archaea</taxon>
        <taxon>Methanobacteriati</taxon>
        <taxon>Methanobacteriota</taxon>
        <taxon>Stenosarchaea group</taxon>
        <taxon>Halobacteria</taxon>
        <taxon>Halobacteriales</taxon>
        <taxon>Haloferacaceae</taxon>
        <taxon>Halorubrum</taxon>
    </lineage>
</organism>
<dbReference type="SUPFAM" id="SSF53448">
    <property type="entry name" value="Nucleotide-diphospho-sugar transferases"/>
    <property type="match status" value="1"/>
</dbReference>
<gene>
    <name evidence="2" type="ORF">C469_02531</name>
</gene>
<protein>
    <submittedName>
        <fullName evidence="2">Glycosyl transferase</fullName>
    </submittedName>
</protein>
<evidence type="ECO:0000259" key="1">
    <source>
        <dbReference type="Pfam" id="PF00535"/>
    </source>
</evidence>
<dbReference type="Gene3D" id="3.90.550.10">
    <property type="entry name" value="Spore Coat Polysaccharide Biosynthesis Protein SpsA, Chain A"/>
    <property type="match status" value="1"/>
</dbReference>
<feature type="domain" description="Glycosyltransferase 2-like" evidence="1">
    <location>
        <begin position="14"/>
        <end position="140"/>
    </location>
</feature>
<dbReference type="Pfam" id="PF00535">
    <property type="entry name" value="Glycos_transf_2"/>
    <property type="match status" value="1"/>
</dbReference>
<dbReference type="PANTHER" id="PTHR43685:SF2">
    <property type="entry name" value="GLYCOSYLTRANSFERASE 2-LIKE DOMAIN-CONTAINING PROTEIN"/>
    <property type="match status" value="1"/>
</dbReference>
<sequence length="320" mass="35812">MDRDADDEERPLVSVVLPTYDRPEYLREAVESVREQTYDPIELVVVDDCSPTPAARTLDRIDTGALAVTCRRHESNRGANAARNTGIDAAAGEFVAFLDDDDRWRPPKVERQVERFGDDEALGLVYTGQEYVNGEGRTTELKTPGTAGDAAEAILRGAGVGPFSTLMARADTIDAVGRPDERLPSWQDRDWVIRIASRYRIAPVREPLVVRRMEAHDQISDDFEGKRDVSYPLMLEKHRERAATYGPGTERRFVANLSVKLADAALANGYHRDAVRFAARAIRAAPRARSGYLYLLVAAGGEFTYRPAKFLKRASVRYRR</sequence>
<dbReference type="GO" id="GO:0016740">
    <property type="term" value="F:transferase activity"/>
    <property type="evidence" value="ECO:0007669"/>
    <property type="project" value="UniProtKB-KW"/>
</dbReference>
<dbReference type="EMBL" id="AOJG01000007">
    <property type="protein sequence ID" value="EMA63695.1"/>
    <property type="molecule type" value="Genomic_DNA"/>
</dbReference>
<reference evidence="2 3" key="1">
    <citation type="journal article" date="2014" name="PLoS Genet.">
        <title>Phylogenetically driven sequencing of extremely halophilic archaea reveals strategies for static and dynamic osmo-response.</title>
        <authorList>
            <person name="Becker E.A."/>
            <person name="Seitzer P.M."/>
            <person name="Tritt A."/>
            <person name="Larsen D."/>
            <person name="Krusor M."/>
            <person name="Yao A.I."/>
            <person name="Wu D."/>
            <person name="Madern D."/>
            <person name="Eisen J.A."/>
            <person name="Darling A.E."/>
            <person name="Facciotti M.T."/>
        </authorList>
    </citation>
    <scope>NUCLEOTIDE SEQUENCE [LARGE SCALE GENOMIC DNA]</scope>
    <source>
        <strain evidence="2 3">DSM 21995</strain>
    </source>
</reference>
<dbReference type="RefSeq" id="WP_008003575.1">
    <property type="nucleotide sequence ID" value="NZ_AOJG01000007.1"/>
</dbReference>
<dbReference type="AlphaFoldDB" id="M0P4E2"/>
<dbReference type="InterPro" id="IPR029044">
    <property type="entry name" value="Nucleotide-diphossugar_trans"/>
</dbReference>
<comment type="caution">
    <text evidence="2">The sequence shown here is derived from an EMBL/GenBank/DDBJ whole genome shotgun (WGS) entry which is preliminary data.</text>
</comment>
<keyword evidence="2" id="KW-0808">Transferase</keyword>
<dbReference type="Proteomes" id="UP000011650">
    <property type="component" value="Unassembled WGS sequence"/>
</dbReference>
<dbReference type="InterPro" id="IPR001173">
    <property type="entry name" value="Glyco_trans_2-like"/>
</dbReference>
<dbReference type="PANTHER" id="PTHR43685">
    <property type="entry name" value="GLYCOSYLTRANSFERASE"/>
    <property type="match status" value="1"/>
</dbReference>
<dbReference type="CDD" id="cd00761">
    <property type="entry name" value="Glyco_tranf_GTA_type"/>
    <property type="match status" value="1"/>
</dbReference>
<evidence type="ECO:0000313" key="3">
    <source>
        <dbReference type="Proteomes" id="UP000011650"/>
    </source>
</evidence>